<feature type="transmembrane region" description="Helical" evidence="6">
    <location>
        <begin position="77"/>
        <end position="99"/>
    </location>
</feature>
<feature type="domain" description="ABC transmembrane type-2" evidence="7">
    <location>
        <begin position="42"/>
        <end position="277"/>
    </location>
</feature>
<dbReference type="PANTHER" id="PTHR43229">
    <property type="entry name" value="NODULATION PROTEIN J"/>
    <property type="match status" value="1"/>
</dbReference>
<sequence>MTAGIAEGRGPMTAGVASLGWAAGDVLVLTRRHLLQVLREPQALFWTMVQPITNVLLFVYVIGGIVALPDGGSYRDYLMAGVFTQTVVFSAASTAIGLAEDLQRGVVDRFRVLPVARSAVLLGRTVADLVRNTALLAVMMGIALLVGWRAPNGIGGVLAGAALIEFFAYAVGWLGVMIGLSVPNAQTATAAGLTWVFPLMFVSSSYVPLASLPGWLQPVAEWNPLTAVVSGARELFGTQAGVAGLGHPSIPLAHPAVTAVAWAVAVIAVSVPAAGRKYARLSRS</sequence>
<keyword evidence="2 6" id="KW-0812">Transmembrane</keyword>
<dbReference type="PIRSF" id="PIRSF006648">
    <property type="entry name" value="DrrB"/>
    <property type="match status" value="1"/>
</dbReference>
<proteinExistence type="inferred from homology"/>
<keyword evidence="6" id="KW-0813">Transport</keyword>
<dbReference type="InterPro" id="IPR051784">
    <property type="entry name" value="Nod_factor_ABC_transporter"/>
</dbReference>
<feature type="transmembrane region" description="Helical" evidence="6">
    <location>
        <begin position="154"/>
        <end position="176"/>
    </location>
</feature>
<evidence type="ECO:0000256" key="5">
    <source>
        <dbReference type="ARBA" id="ARBA00023251"/>
    </source>
</evidence>
<feature type="transmembrane region" description="Helical" evidence="6">
    <location>
        <begin position="252"/>
        <end position="274"/>
    </location>
</feature>
<dbReference type="PRINTS" id="PR00164">
    <property type="entry name" value="ABC2TRNSPORT"/>
</dbReference>
<evidence type="ECO:0000313" key="9">
    <source>
        <dbReference type="Proteomes" id="UP000655287"/>
    </source>
</evidence>
<name>A0A919R7Q8_9ACTN</name>
<dbReference type="InterPro" id="IPR047817">
    <property type="entry name" value="ABC2_TM_bact-type"/>
</dbReference>
<dbReference type="EMBL" id="BOOU01000085">
    <property type="protein sequence ID" value="GII81004.1"/>
    <property type="molecule type" value="Genomic_DNA"/>
</dbReference>
<dbReference type="PROSITE" id="PS51012">
    <property type="entry name" value="ABC_TM2"/>
    <property type="match status" value="1"/>
</dbReference>
<dbReference type="InterPro" id="IPR000412">
    <property type="entry name" value="ABC_2_transport"/>
</dbReference>
<evidence type="ECO:0000256" key="1">
    <source>
        <dbReference type="ARBA" id="ARBA00004141"/>
    </source>
</evidence>
<dbReference type="PANTHER" id="PTHR43229:SF2">
    <property type="entry name" value="NODULATION PROTEIN J"/>
    <property type="match status" value="1"/>
</dbReference>
<feature type="transmembrane region" description="Helical" evidence="6">
    <location>
        <begin position="188"/>
        <end position="207"/>
    </location>
</feature>
<dbReference type="Proteomes" id="UP000655287">
    <property type="component" value="Unassembled WGS sequence"/>
</dbReference>
<comment type="similarity">
    <text evidence="6">Belongs to the ABC-2 integral membrane protein family.</text>
</comment>
<dbReference type="AlphaFoldDB" id="A0A919R7Q8"/>
<evidence type="ECO:0000256" key="6">
    <source>
        <dbReference type="RuleBase" id="RU361157"/>
    </source>
</evidence>
<dbReference type="InterPro" id="IPR013525">
    <property type="entry name" value="ABC2_TM"/>
</dbReference>
<evidence type="ECO:0000256" key="2">
    <source>
        <dbReference type="ARBA" id="ARBA00022692"/>
    </source>
</evidence>
<feature type="transmembrane region" description="Helical" evidence="6">
    <location>
        <begin position="129"/>
        <end position="148"/>
    </location>
</feature>
<keyword evidence="5" id="KW-0046">Antibiotic resistance</keyword>
<feature type="transmembrane region" description="Helical" evidence="6">
    <location>
        <begin position="43"/>
        <end position="65"/>
    </location>
</feature>
<dbReference type="GO" id="GO:0140359">
    <property type="term" value="F:ABC-type transporter activity"/>
    <property type="evidence" value="ECO:0007669"/>
    <property type="project" value="InterPro"/>
</dbReference>
<keyword evidence="4 6" id="KW-0472">Membrane</keyword>
<evidence type="ECO:0000313" key="8">
    <source>
        <dbReference type="EMBL" id="GII81004.1"/>
    </source>
</evidence>
<evidence type="ECO:0000259" key="7">
    <source>
        <dbReference type="PROSITE" id="PS51012"/>
    </source>
</evidence>
<dbReference type="GO" id="GO:0046677">
    <property type="term" value="P:response to antibiotic"/>
    <property type="evidence" value="ECO:0007669"/>
    <property type="project" value="UniProtKB-KW"/>
</dbReference>
<comment type="caution">
    <text evidence="8">The sequence shown here is derived from an EMBL/GenBank/DDBJ whole genome shotgun (WGS) entry which is preliminary data.</text>
</comment>
<reference evidence="8" key="1">
    <citation type="submission" date="2021-01" db="EMBL/GenBank/DDBJ databases">
        <title>Whole genome shotgun sequence of Sphaerisporangium rufum NBRC 109079.</title>
        <authorList>
            <person name="Komaki H."/>
            <person name="Tamura T."/>
        </authorList>
    </citation>
    <scope>NUCLEOTIDE SEQUENCE</scope>
    <source>
        <strain evidence="8">NBRC 109079</strain>
    </source>
</reference>
<evidence type="ECO:0000256" key="4">
    <source>
        <dbReference type="ARBA" id="ARBA00023136"/>
    </source>
</evidence>
<evidence type="ECO:0000256" key="3">
    <source>
        <dbReference type="ARBA" id="ARBA00022989"/>
    </source>
</evidence>
<gene>
    <name evidence="8" type="ORF">Sru01_59860</name>
</gene>
<dbReference type="GO" id="GO:0043190">
    <property type="term" value="C:ATP-binding cassette (ABC) transporter complex"/>
    <property type="evidence" value="ECO:0007669"/>
    <property type="project" value="InterPro"/>
</dbReference>
<organism evidence="8 9">
    <name type="scientific">Sphaerisporangium rufum</name>
    <dbReference type="NCBI Taxonomy" id="1381558"/>
    <lineage>
        <taxon>Bacteria</taxon>
        <taxon>Bacillati</taxon>
        <taxon>Actinomycetota</taxon>
        <taxon>Actinomycetes</taxon>
        <taxon>Streptosporangiales</taxon>
        <taxon>Streptosporangiaceae</taxon>
        <taxon>Sphaerisporangium</taxon>
    </lineage>
</organism>
<keyword evidence="9" id="KW-1185">Reference proteome</keyword>
<dbReference type="Pfam" id="PF01061">
    <property type="entry name" value="ABC2_membrane"/>
    <property type="match status" value="1"/>
</dbReference>
<protein>
    <recommendedName>
        <fullName evidence="6">Transport permease protein</fullName>
    </recommendedName>
</protein>
<accession>A0A919R7Q8</accession>
<keyword evidence="6" id="KW-1003">Cell membrane</keyword>
<comment type="subcellular location">
    <subcellularLocation>
        <location evidence="6">Cell membrane</location>
        <topology evidence="6">Multi-pass membrane protein</topology>
    </subcellularLocation>
    <subcellularLocation>
        <location evidence="1">Membrane</location>
        <topology evidence="1">Multi-pass membrane protein</topology>
    </subcellularLocation>
</comment>
<keyword evidence="3 6" id="KW-1133">Transmembrane helix</keyword>